<reference evidence="2 3" key="1">
    <citation type="journal article" date="2017" name="Int. J. Parasitol.">
        <title>The genome of the protozoan parasite Cystoisospora suis and a reverse vaccinology approach to identify vaccine candidates.</title>
        <authorList>
            <person name="Palmieri N."/>
            <person name="Shrestha A."/>
            <person name="Ruttkowski B."/>
            <person name="Beck T."/>
            <person name="Vogl C."/>
            <person name="Tomley F."/>
            <person name="Blake D.P."/>
            <person name="Joachim A."/>
        </authorList>
    </citation>
    <scope>NUCLEOTIDE SEQUENCE [LARGE SCALE GENOMIC DNA]</scope>
    <source>
        <strain evidence="2 3">Wien I</strain>
    </source>
</reference>
<comment type="caution">
    <text evidence="2">The sequence shown here is derived from an EMBL/GenBank/DDBJ whole genome shotgun (WGS) entry which is preliminary data.</text>
</comment>
<feature type="compositionally biased region" description="Low complexity" evidence="1">
    <location>
        <begin position="48"/>
        <end position="61"/>
    </location>
</feature>
<keyword evidence="3" id="KW-1185">Reference proteome</keyword>
<gene>
    <name evidence="2" type="ORF">CSUI_009516</name>
</gene>
<accession>A0A2C6KHS9</accession>
<name>A0A2C6KHS9_9APIC</name>
<feature type="region of interest" description="Disordered" evidence="1">
    <location>
        <begin position="37"/>
        <end position="61"/>
    </location>
</feature>
<organism evidence="2 3">
    <name type="scientific">Cystoisospora suis</name>
    <dbReference type="NCBI Taxonomy" id="483139"/>
    <lineage>
        <taxon>Eukaryota</taxon>
        <taxon>Sar</taxon>
        <taxon>Alveolata</taxon>
        <taxon>Apicomplexa</taxon>
        <taxon>Conoidasida</taxon>
        <taxon>Coccidia</taxon>
        <taxon>Eucoccidiorida</taxon>
        <taxon>Eimeriorina</taxon>
        <taxon>Sarcocystidae</taxon>
        <taxon>Cystoisospora</taxon>
    </lineage>
</organism>
<protein>
    <submittedName>
        <fullName evidence="2">Arsenite-activated atpase family protein</fullName>
    </submittedName>
</protein>
<dbReference type="RefSeq" id="XP_067918395.1">
    <property type="nucleotide sequence ID" value="XM_068069631.1"/>
</dbReference>
<dbReference type="Proteomes" id="UP000221165">
    <property type="component" value="Unassembled WGS sequence"/>
</dbReference>
<evidence type="ECO:0000256" key="1">
    <source>
        <dbReference type="SAM" id="MobiDB-lite"/>
    </source>
</evidence>
<evidence type="ECO:0000313" key="3">
    <source>
        <dbReference type="Proteomes" id="UP000221165"/>
    </source>
</evidence>
<dbReference type="AlphaFoldDB" id="A0A2C6KHS9"/>
<dbReference type="VEuPathDB" id="ToxoDB:CSUI_009516"/>
<proteinExistence type="predicted"/>
<evidence type="ECO:0000313" key="2">
    <source>
        <dbReference type="EMBL" id="PHJ16669.1"/>
    </source>
</evidence>
<dbReference type="EMBL" id="MIGC01005697">
    <property type="protein sequence ID" value="PHJ16669.1"/>
    <property type="molecule type" value="Genomic_DNA"/>
</dbReference>
<dbReference type="GeneID" id="94432842"/>
<sequence length="61" mass="6727">FHLVSIPQQSEEVRGLDHLLHFGELLRQARPLPIIIQQPQGGRRTFHSTSTTSSSSSSSSS</sequence>
<feature type="non-terminal residue" evidence="2">
    <location>
        <position position="1"/>
    </location>
</feature>